<feature type="transmembrane region" description="Helical" evidence="10">
    <location>
        <begin position="398"/>
        <end position="417"/>
    </location>
</feature>
<keyword evidence="6 10" id="KW-0812">Transmembrane</keyword>
<keyword evidence="12" id="KW-1185">Reference proteome</keyword>
<evidence type="ECO:0000256" key="4">
    <source>
        <dbReference type="ARBA" id="ARBA00022448"/>
    </source>
</evidence>
<dbReference type="GO" id="GO:0015297">
    <property type="term" value="F:antiporter activity"/>
    <property type="evidence" value="ECO:0007669"/>
    <property type="project" value="InterPro"/>
</dbReference>
<dbReference type="PIRSF" id="PIRSF006603">
    <property type="entry name" value="DinF"/>
    <property type="match status" value="1"/>
</dbReference>
<evidence type="ECO:0000256" key="5">
    <source>
        <dbReference type="ARBA" id="ARBA00022475"/>
    </source>
</evidence>
<evidence type="ECO:0000256" key="3">
    <source>
        <dbReference type="ARBA" id="ARBA00022106"/>
    </source>
</evidence>
<feature type="transmembrane region" description="Helical" evidence="10">
    <location>
        <begin position="137"/>
        <end position="157"/>
    </location>
</feature>
<evidence type="ECO:0000256" key="9">
    <source>
        <dbReference type="ARBA" id="ARBA00023251"/>
    </source>
</evidence>
<evidence type="ECO:0000256" key="1">
    <source>
        <dbReference type="ARBA" id="ARBA00004429"/>
    </source>
</evidence>
<dbReference type="Proteomes" id="UP000628710">
    <property type="component" value="Unassembled WGS sequence"/>
</dbReference>
<comment type="subcellular location">
    <subcellularLocation>
        <location evidence="1">Cell inner membrane</location>
        <topology evidence="1">Multi-pass membrane protein</topology>
    </subcellularLocation>
</comment>
<keyword evidence="9" id="KW-0046">Antibiotic resistance</keyword>
<evidence type="ECO:0000256" key="7">
    <source>
        <dbReference type="ARBA" id="ARBA00022989"/>
    </source>
</evidence>
<evidence type="ECO:0000256" key="2">
    <source>
        <dbReference type="ARBA" id="ARBA00008417"/>
    </source>
</evidence>
<dbReference type="GO" id="GO:0042910">
    <property type="term" value="F:xenobiotic transmembrane transporter activity"/>
    <property type="evidence" value="ECO:0007669"/>
    <property type="project" value="InterPro"/>
</dbReference>
<dbReference type="GO" id="GO:0046677">
    <property type="term" value="P:response to antibiotic"/>
    <property type="evidence" value="ECO:0007669"/>
    <property type="project" value="UniProtKB-KW"/>
</dbReference>
<sequence>MTASHKTNTFLDASLPLVFLKTAAPIILIMLVNGSFSLVDAYFLGVFVGADALSAVTSMFPAFILIIALSTLVSNGFASVMARQLGAGDRSNVQGVFSQAISLSLVVCGFLIALFLLGGNALVTSASNGSSHIADMSYRYISILILCSPLVFILTINSDSLRCEGQVSFMALISLFSVLLNGVFNYLLIVEMNWGVAGSAYGTVLAQATSLAIIFWYRKYKKNVLRLQIVQFSLSRQYWLRFLSLGAPSSLNYIGLALASGAILYNLQTWDAANYATTVGAYGIITRLMTFIFLPLLGLSMVFQAIVGNNFGANELGRVNASIKIVLSVAFIYCVFFQLIAFMFRADLGALFVSDQAVINEVVRILPFSTLALFLVGPQMMISMFFQAIGDAKRAGILGIMKTYAFSLPLIFILPFFFAEWGIWYAAASTEFLALLLTILVLSLRSRKQNISLGLFFKED</sequence>
<dbReference type="Pfam" id="PF01554">
    <property type="entry name" value="MatE"/>
    <property type="match status" value="2"/>
</dbReference>
<feature type="transmembrane region" description="Helical" evidence="10">
    <location>
        <begin position="284"/>
        <end position="304"/>
    </location>
</feature>
<dbReference type="InterPro" id="IPR002528">
    <property type="entry name" value="MATE_fam"/>
</dbReference>
<dbReference type="EMBL" id="JAEMNX010000005">
    <property type="protein sequence ID" value="MBJ7537393.1"/>
    <property type="molecule type" value="Genomic_DNA"/>
</dbReference>
<dbReference type="InterPro" id="IPR048279">
    <property type="entry name" value="MdtK-like"/>
</dbReference>
<dbReference type="InterPro" id="IPR045070">
    <property type="entry name" value="MATE_MepA-like"/>
</dbReference>
<feature type="transmembrane region" description="Helical" evidence="10">
    <location>
        <begin position="238"/>
        <end position="264"/>
    </location>
</feature>
<keyword evidence="8 10" id="KW-0472">Membrane</keyword>
<organism evidence="11 12">
    <name type="scientific">Marinomonas transparens</name>
    <dbReference type="NCBI Taxonomy" id="2795388"/>
    <lineage>
        <taxon>Bacteria</taxon>
        <taxon>Pseudomonadati</taxon>
        <taxon>Pseudomonadota</taxon>
        <taxon>Gammaproteobacteria</taxon>
        <taxon>Oceanospirillales</taxon>
        <taxon>Oceanospirillaceae</taxon>
        <taxon>Marinomonas</taxon>
    </lineage>
</organism>
<dbReference type="NCBIfam" id="TIGR00797">
    <property type="entry name" value="matE"/>
    <property type="match status" value="1"/>
</dbReference>
<name>A0A934JPJ0_9GAMM</name>
<evidence type="ECO:0000256" key="10">
    <source>
        <dbReference type="SAM" id="Phobius"/>
    </source>
</evidence>
<protein>
    <recommendedName>
        <fullName evidence="3">Multidrug export protein MepA</fullName>
    </recommendedName>
</protein>
<feature type="transmembrane region" description="Helical" evidence="10">
    <location>
        <begin position="12"/>
        <end position="32"/>
    </location>
</feature>
<accession>A0A934JPJ0</accession>
<keyword evidence="4" id="KW-0813">Transport</keyword>
<dbReference type="RefSeq" id="WP_199467533.1">
    <property type="nucleotide sequence ID" value="NZ_JAEMNX010000005.1"/>
</dbReference>
<dbReference type="AlphaFoldDB" id="A0A934JPJ0"/>
<dbReference type="PANTHER" id="PTHR43549:SF3">
    <property type="entry name" value="MULTIDRUG RESISTANCE PROTEIN YPNP-RELATED"/>
    <property type="match status" value="1"/>
</dbReference>
<feature type="transmembrane region" description="Helical" evidence="10">
    <location>
        <begin position="325"/>
        <end position="345"/>
    </location>
</feature>
<feature type="transmembrane region" description="Helical" evidence="10">
    <location>
        <begin position="365"/>
        <end position="386"/>
    </location>
</feature>
<keyword evidence="5" id="KW-1003">Cell membrane</keyword>
<dbReference type="PANTHER" id="PTHR43549">
    <property type="entry name" value="MULTIDRUG RESISTANCE PROTEIN YPNP-RELATED"/>
    <property type="match status" value="1"/>
</dbReference>
<feature type="transmembrane region" description="Helical" evidence="10">
    <location>
        <begin position="194"/>
        <end position="217"/>
    </location>
</feature>
<dbReference type="InterPro" id="IPR052031">
    <property type="entry name" value="Membrane_Transporter-Flippase"/>
</dbReference>
<evidence type="ECO:0000256" key="6">
    <source>
        <dbReference type="ARBA" id="ARBA00022692"/>
    </source>
</evidence>
<evidence type="ECO:0000313" key="11">
    <source>
        <dbReference type="EMBL" id="MBJ7537393.1"/>
    </source>
</evidence>
<proteinExistence type="inferred from homology"/>
<feature type="transmembrane region" description="Helical" evidence="10">
    <location>
        <begin position="169"/>
        <end position="188"/>
    </location>
</feature>
<reference evidence="11" key="1">
    <citation type="submission" date="2020-12" db="EMBL/GenBank/DDBJ databases">
        <title>Marinomonas arctica sp. nov., a psychrotolerant bacterium isolated from the Arctic.</title>
        <authorList>
            <person name="Zhang Y."/>
        </authorList>
    </citation>
    <scope>NUCLEOTIDE SEQUENCE</scope>
    <source>
        <strain evidence="11">C1424</strain>
    </source>
</reference>
<feature type="transmembrane region" description="Helical" evidence="10">
    <location>
        <begin position="423"/>
        <end position="444"/>
    </location>
</feature>
<keyword evidence="7 10" id="KW-1133">Transmembrane helix</keyword>
<feature type="transmembrane region" description="Helical" evidence="10">
    <location>
        <begin position="95"/>
        <end position="117"/>
    </location>
</feature>
<evidence type="ECO:0000256" key="8">
    <source>
        <dbReference type="ARBA" id="ARBA00023136"/>
    </source>
</evidence>
<dbReference type="GO" id="GO:0005886">
    <property type="term" value="C:plasma membrane"/>
    <property type="evidence" value="ECO:0007669"/>
    <property type="project" value="UniProtKB-SubCell"/>
</dbReference>
<dbReference type="CDD" id="cd13143">
    <property type="entry name" value="MATE_MepA_like"/>
    <property type="match status" value="1"/>
</dbReference>
<gene>
    <name evidence="11" type="ORF">I8J31_06820</name>
</gene>
<feature type="transmembrane region" description="Helical" evidence="10">
    <location>
        <begin position="52"/>
        <end position="74"/>
    </location>
</feature>
<comment type="caution">
    <text evidence="11">The sequence shown here is derived from an EMBL/GenBank/DDBJ whole genome shotgun (WGS) entry which is preliminary data.</text>
</comment>
<comment type="similarity">
    <text evidence="2">Belongs to the multi antimicrobial extrusion (MATE) (TC 2.A.66.1) family. MepA subfamily.</text>
</comment>
<evidence type="ECO:0000313" key="12">
    <source>
        <dbReference type="Proteomes" id="UP000628710"/>
    </source>
</evidence>